<dbReference type="CDD" id="cd06267">
    <property type="entry name" value="PBP1_LacI_sugar_binding-like"/>
    <property type="match status" value="1"/>
</dbReference>
<keyword evidence="1" id="KW-0678">Repressor</keyword>
<accession>A0A0R1W3G7</accession>
<evidence type="ECO:0000313" key="6">
    <source>
        <dbReference type="EMBL" id="KRM12376.1"/>
    </source>
</evidence>
<reference evidence="6 7" key="1">
    <citation type="journal article" date="2015" name="Genome Announc.">
        <title>Expanding the biotechnology potential of lactobacilli through comparative genomics of 213 strains and associated genera.</title>
        <authorList>
            <person name="Sun Z."/>
            <person name="Harris H.M."/>
            <person name="McCann A."/>
            <person name="Guo C."/>
            <person name="Argimon S."/>
            <person name="Zhang W."/>
            <person name="Yang X."/>
            <person name="Jeffery I.B."/>
            <person name="Cooney J.C."/>
            <person name="Kagawa T.F."/>
            <person name="Liu W."/>
            <person name="Song Y."/>
            <person name="Salvetti E."/>
            <person name="Wrobel A."/>
            <person name="Rasinkangas P."/>
            <person name="Parkhill J."/>
            <person name="Rea M.C."/>
            <person name="O'Sullivan O."/>
            <person name="Ritari J."/>
            <person name="Douillard F.P."/>
            <person name="Paul Ross R."/>
            <person name="Yang R."/>
            <person name="Briner A.E."/>
            <person name="Felis G.E."/>
            <person name="de Vos W.M."/>
            <person name="Barrangou R."/>
            <person name="Klaenhammer T.R."/>
            <person name="Caufield P.W."/>
            <person name="Cui Y."/>
            <person name="Zhang H."/>
            <person name="O'Toole P.W."/>
        </authorList>
    </citation>
    <scope>NUCLEOTIDE SEQUENCE [LARGE SCALE GENOMIC DNA]</scope>
    <source>
        <strain evidence="6 7">DSM 5007</strain>
    </source>
</reference>
<dbReference type="PATRIC" id="fig|1423807.3.peg.2448"/>
<dbReference type="PANTHER" id="PTHR30146">
    <property type="entry name" value="LACI-RELATED TRANSCRIPTIONAL REPRESSOR"/>
    <property type="match status" value="1"/>
</dbReference>
<dbReference type="SMART" id="SM00354">
    <property type="entry name" value="HTH_LACI"/>
    <property type="match status" value="1"/>
</dbReference>
<protein>
    <submittedName>
        <fullName evidence="6">Catabolite control protein A</fullName>
    </submittedName>
</protein>
<sequence>MSIIASSKKDATIRTIANIAGVSHTTVSRALNDSASVKESTKTKIKEIAEQLGYVPNLNAKGLASQKNYLIGVFFTSLGVGTSDSFLSDVVHEINFNLPSEYSISINSMEERDKSASAQKFDGALVISQAKSDDKSIDQIFNRNLPLVVLNRPIDRNDIPNITVDEYVGSKAITDYAIRLGHKNFGIIRGENNFASSHLRERGFRDALDESGLDLNPSFVANGNYLPKSGYSAMREILSGGTHPTCVFCLNDEMAIGAIRACSDLGFRVPEDISIYGYDDTRYSKYLLPALTTVNKPTDLLARKGIKLLTKMLMGEEPVRSNVREAIEPIPIIRNSVVDLRNK</sequence>
<dbReference type="SUPFAM" id="SSF53822">
    <property type="entry name" value="Periplasmic binding protein-like I"/>
    <property type="match status" value="1"/>
</dbReference>
<dbReference type="PROSITE" id="PS50932">
    <property type="entry name" value="HTH_LACI_2"/>
    <property type="match status" value="1"/>
</dbReference>
<keyword evidence="3" id="KW-0238">DNA-binding</keyword>
<dbReference type="InterPro" id="IPR028082">
    <property type="entry name" value="Peripla_BP_I"/>
</dbReference>
<keyword evidence="7" id="KW-1185">Reference proteome</keyword>
<dbReference type="AlphaFoldDB" id="A0A0R1W3G7"/>
<gene>
    <name evidence="6" type="ORF">FD16_GL002371</name>
</gene>
<dbReference type="Pfam" id="PF13377">
    <property type="entry name" value="Peripla_BP_3"/>
    <property type="match status" value="1"/>
</dbReference>
<dbReference type="eggNOG" id="COG1609">
    <property type="taxonomic scope" value="Bacteria"/>
</dbReference>
<evidence type="ECO:0000259" key="5">
    <source>
        <dbReference type="PROSITE" id="PS50932"/>
    </source>
</evidence>
<evidence type="ECO:0000256" key="3">
    <source>
        <dbReference type="ARBA" id="ARBA00023125"/>
    </source>
</evidence>
<dbReference type="GO" id="GO:0003700">
    <property type="term" value="F:DNA-binding transcription factor activity"/>
    <property type="evidence" value="ECO:0007669"/>
    <property type="project" value="TreeGrafter"/>
</dbReference>
<dbReference type="Proteomes" id="UP000051820">
    <property type="component" value="Unassembled WGS sequence"/>
</dbReference>
<dbReference type="InterPro" id="IPR046335">
    <property type="entry name" value="LacI/GalR-like_sensor"/>
</dbReference>
<dbReference type="EMBL" id="AZGF01000008">
    <property type="protein sequence ID" value="KRM12376.1"/>
    <property type="molecule type" value="Genomic_DNA"/>
</dbReference>
<evidence type="ECO:0000256" key="2">
    <source>
        <dbReference type="ARBA" id="ARBA00023015"/>
    </source>
</evidence>
<dbReference type="RefSeq" id="WP_010621271.1">
    <property type="nucleotide sequence ID" value="NZ_AZGF01000008.1"/>
</dbReference>
<evidence type="ECO:0000256" key="4">
    <source>
        <dbReference type="ARBA" id="ARBA00023163"/>
    </source>
</evidence>
<name>A0A0R1W3G7_9LACO</name>
<dbReference type="Gene3D" id="1.10.260.40">
    <property type="entry name" value="lambda repressor-like DNA-binding domains"/>
    <property type="match status" value="1"/>
</dbReference>
<keyword evidence="2" id="KW-0805">Transcription regulation</keyword>
<evidence type="ECO:0000256" key="1">
    <source>
        <dbReference type="ARBA" id="ARBA00022491"/>
    </source>
</evidence>
<dbReference type="InterPro" id="IPR000843">
    <property type="entry name" value="HTH_LacI"/>
</dbReference>
<dbReference type="STRING" id="1423807.FD16_GL002371"/>
<dbReference type="InterPro" id="IPR010982">
    <property type="entry name" value="Lambda_DNA-bd_dom_sf"/>
</dbReference>
<evidence type="ECO:0000313" key="7">
    <source>
        <dbReference type="Proteomes" id="UP000051820"/>
    </source>
</evidence>
<keyword evidence="4" id="KW-0804">Transcription</keyword>
<dbReference type="GO" id="GO:0000976">
    <property type="term" value="F:transcription cis-regulatory region binding"/>
    <property type="evidence" value="ECO:0007669"/>
    <property type="project" value="TreeGrafter"/>
</dbReference>
<feature type="domain" description="HTH lacI-type" evidence="5">
    <location>
        <begin position="11"/>
        <end position="65"/>
    </location>
</feature>
<dbReference type="Pfam" id="PF00356">
    <property type="entry name" value="LacI"/>
    <property type="match status" value="1"/>
</dbReference>
<dbReference type="Gene3D" id="3.40.50.2300">
    <property type="match status" value="2"/>
</dbReference>
<proteinExistence type="predicted"/>
<comment type="caution">
    <text evidence="6">The sequence shown here is derived from an EMBL/GenBank/DDBJ whole genome shotgun (WGS) entry which is preliminary data.</text>
</comment>
<dbReference type="PANTHER" id="PTHR30146:SF148">
    <property type="entry name" value="HTH-TYPE TRANSCRIPTIONAL REPRESSOR PURR-RELATED"/>
    <property type="match status" value="1"/>
</dbReference>
<dbReference type="SUPFAM" id="SSF47413">
    <property type="entry name" value="lambda repressor-like DNA-binding domains"/>
    <property type="match status" value="1"/>
</dbReference>
<dbReference type="CDD" id="cd01392">
    <property type="entry name" value="HTH_LacI"/>
    <property type="match status" value="1"/>
</dbReference>
<organism evidence="6 7">
    <name type="scientific">Paucilactobacillus suebicus DSM 5007 = KCTC 3549</name>
    <dbReference type="NCBI Taxonomy" id="1423807"/>
    <lineage>
        <taxon>Bacteria</taxon>
        <taxon>Bacillati</taxon>
        <taxon>Bacillota</taxon>
        <taxon>Bacilli</taxon>
        <taxon>Lactobacillales</taxon>
        <taxon>Lactobacillaceae</taxon>
        <taxon>Paucilactobacillus</taxon>
    </lineage>
</organism>